<keyword evidence="8" id="KW-1185">Reference proteome</keyword>
<evidence type="ECO:0000256" key="5">
    <source>
        <dbReference type="ARBA" id="ARBA00023136"/>
    </source>
</evidence>
<dbReference type="InterPro" id="IPR036259">
    <property type="entry name" value="MFS_trans_sf"/>
</dbReference>
<dbReference type="OrthoDB" id="8904098at2759"/>
<comment type="similarity">
    <text evidence="2">Belongs to the major facilitator superfamily. Proton-dependent oligopeptide transporter (POT/PTR) (TC 2.A.17) family.</text>
</comment>
<dbReference type="AlphaFoldDB" id="X6LLX6"/>
<dbReference type="SUPFAM" id="SSF103473">
    <property type="entry name" value="MFS general substrate transporter"/>
    <property type="match status" value="1"/>
</dbReference>
<dbReference type="PANTHER" id="PTHR11654">
    <property type="entry name" value="OLIGOPEPTIDE TRANSPORTER-RELATED"/>
    <property type="match status" value="1"/>
</dbReference>
<feature type="transmembrane region" description="Helical" evidence="6">
    <location>
        <begin position="75"/>
        <end position="98"/>
    </location>
</feature>
<dbReference type="InterPro" id="IPR000109">
    <property type="entry name" value="POT_fam"/>
</dbReference>
<evidence type="ECO:0000256" key="2">
    <source>
        <dbReference type="ARBA" id="ARBA00005982"/>
    </source>
</evidence>
<feature type="transmembrane region" description="Helical" evidence="6">
    <location>
        <begin position="170"/>
        <end position="190"/>
    </location>
</feature>
<evidence type="ECO:0000256" key="4">
    <source>
        <dbReference type="ARBA" id="ARBA00022989"/>
    </source>
</evidence>
<accession>X6LLX6</accession>
<evidence type="ECO:0000256" key="3">
    <source>
        <dbReference type="ARBA" id="ARBA00022692"/>
    </source>
</evidence>
<sequence>MHLSHLPEPSRAIILTEFCERCAYYGISSSLQLFLRSYLKIGSAEAIVTVNMFSAVCYLSPLLSGHIADHYTGKYQVILFSLFVYAFSIAIVTILAFIYEQLHLNRFLFVGFEIIFFILLIFLGFGYVYINMYYVLWTGGIKGNVFPFGSDQLDEHSLSYNDQLKSFSNWFYFSINIGALLAYTFIAYLCQDIAFGIGWMVLTLFVFSALFLFWRNRFYYRYVPVVGSKLIDLYACSMLAWNRRHSTNKEEENNGDDNDDNGDDIELTEKESIKHWLDKSKKENGGTFDNETVEEAKQIYKVFPFALYQISYYMVTCSLPTFLIAQGC</sequence>
<proteinExistence type="inferred from homology"/>
<evidence type="ECO:0000256" key="1">
    <source>
        <dbReference type="ARBA" id="ARBA00004141"/>
    </source>
</evidence>
<dbReference type="EMBL" id="ASPP01034630">
    <property type="protein sequence ID" value="ETO02908.1"/>
    <property type="molecule type" value="Genomic_DNA"/>
</dbReference>
<name>X6LLX6_RETFI</name>
<organism evidence="7 8">
    <name type="scientific">Reticulomyxa filosa</name>
    <dbReference type="NCBI Taxonomy" id="46433"/>
    <lineage>
        <taxon>Eukaryota</taxon>
        <taxon>Sar</taxon>
        <taxon>Rhizaria</taxon>
        <taxon>Retaria</taxon>
        <taxon>Foraminifera</taxon>
        <taxon>Monothalamids</taxon>
        <taxon>Reticulomyxidae</taxon>
        <taxon>Reticulomyxa</taxon>
    </lineage>
</organism>
<dbReference type="Proteomes" id="UP000023152">
    <property type="component" value="Unassembled WGS sequence"/>
</dbReference>
<keyword evidence="5 6" id="KW-0472">Membrane</keyword>
<evidence type="ECO:0000313" key="8">
    <source>
        <dbReference type="Proteomes" id="UP000023152"/>
    </source>
</evidence>
<protein>
    <submittedName>
        <fullName evidence="7">Uncharacterized protein</fullName>
    </submittedName>
</protein>
<feature type="transmembrane region" description="Helical" evidence="6">
    <location>
        <begin position="197"/>
        <end position="214"/>
    </location>
</feature>
<feature type="transmembrane region" description="Helical" evidence="6">
    <location>
        <begin position="107"/>
        <end position="130"/>
    </location>
</feature>
<keyword evidence="4 6" id="KW-1133">Transmembrane helix</keyword>
<dbReference type="GO" id="GO:0022857">
    <property type="term" value="F:transmembrane transporter activity"/>
    <property type="evidence" value="ECO:0007669"/>
    <property type="project" value="InterPro"/>
</dbReference>
<dbReference type="GO" id="GO:0016020">
    <property type="term" value="C:membrane"/>
    <property type="evidence" value="ECO:0007669"/>
    <property type="project" value="UniProtKB-SubCell"/>
</dbReference>
<reference evidence="7 8" key="1">
    <citation type="journal article" date="2013" name="Curr. Biol.">
        <title>The Genome of the Foraminiferan Reticulomyxa filosa.</title>
        <authorList>
            <person name="Glockner G."/>
            <person name="Hulsmann N."/>
            <person name="Schleicher M."/>
            <person name="Noegel A.A."/>
            <person name="Eichinger L."/>
            <person name="Gallinger C."/>
            <person name="Pawlowski J."/>
            <person name="Sierra R."/>
            <person name="Euteneuer U."/>
            <person name="Pillet L."/>
            <person name="Moustafa A."/>
            <person name="Platzer M."/>
            <person name="Groth M."/>
            <person name="Szafranski K."/>
            <person name="Schliwa M."/>
        </authorList>
    </citation>
    <scope>NUCLEOTIDE SEQUENCE [LARGE SCALE GENOMIC DNA]</scope>
</reference>
<dbReference type="Gene3D" id="1.20.1250.20">
    <property type="entry name" value="MFS general substrate transporter like domains"/>
    <property type="match status" value="1"/>
</dbReference>
<dbReference type="Pfam" id="PF00854">
    <property type="entry name" value="PTR2"/>
    <property type="match status" value="1"/>
</dbReference>
<evidence type="ECO:0000313" key="7">
    <source>
        <dbReference type="EMBL" id="ETO02908.1"/>
    </source>
</evidence>
<keyword evidence="3 6" id="KW-0812">Transmembrane</keyword>
<feature type="transmembrane region" description="Helical" evidence="6">
    <location>
        <begin position="44"/>
        <end position="63"/>
    </location>
</feature>
<gene>
    <name evidence="7" type="ORF">RFI_34502</name>
</gene>
<evidence type="ECO:0000256" key="6">
    <source>
        <dbReference type="SAM" id="Phobius"/>
    </source>
</evidence>
<comment type="caution">
    <text evidence="7">The sequence shown here is derived from an EMBL/GenBank/DDBJ whole genome shotgun (WGS) entry which is preliminary data.</text>
</comment>
<comment type="subcellular location">
    <subcellularLocation>
        <location evidence="1">Membrane</location>
        <topology evidence="1">Multi-pass membrane protein</topology>
    </subcellularLocation>
</comment>